<evidence type="ECO:0000313" key="3">
    <source>
        <dbReference type="Proteomes" id="UP000216207"/>
    </source>
</evidence>
<organism evidence="2 3">
    <name type="scientific">Shouchella clausii</name>
    <name type="common">Alkalihalobacillus clausii</name>
    <dbReference type="NCBI Taxonomy" id="79880"/>
    <lineage>
        <taxon>Bacteria</taxon>
        <taxon>Bacillati</taxon>
        <taxon>Bacillota</taxon>
        <taxon>Bacilli</taxon>
        <taxon>Bacillales</taxon>
        <taxon>Bacillaceae</taxon>
        <taxon>Shouchella</taxon>
    </lineage>
</organism>
<comment type="caution">
    <text evidence="2">The sequence shown here is derived from an EMBL/GenBank/DDBJ whole genome shotgun (WGS) entry which is preliminary data.</text>
</comment>
<evidence type="ECO:0000313" key="2">
    <source>
        <dbReference type="EMBL" id="PAE87630.1"/>
    </source>
</evidence>
<protein>
    <recommendedName>
        <fullName evidence="1">Antitoxin SocA-like Panacea domain-containing protein</fullName>
    </recommendedName>
</protein>
<evidence type="ECO:0000259" key="1">
    <source>
        <dbReference type="Pfam" id="PF13274"/>
    </source>
</evidence>
<dbReference type="AlphaFoldDB" id="A0A268NX29"/>
<proteinExistence type="predicted"/>
<sequence>MPNLLQYLCVNVQRKGYEKMANYDALTVANYVVYHALNHKKGILHLKLQKILYFIEAHYLVDHGKPLIAEHFEKWKLGPVIPEVYHEYKTFVSRPITRVPPIRSVTFNEEADEFEFSVEKFDPESVDIGAADKEFIERITDLYIEEDAFDLVKRTHKHELWSDYEKEIMAGGHRFIYEKEEMRDYFLSRKDLLEDTNGR</sequence>
<dbReference type="Pfam" id="PF13274">
    <property type="entry name" value="SocA_Panacea"/>
    <property type="match status" value="1"/>
</dbReference>
<feature type="domain" description="Antitoxin SocA-like Panacea" evidence="1">
    <location>
        <begin position="48"/>
        <end position="161"/>
    </location>
</feature>
<dbReference type="Proteomes" id="UP000216207">
    <property type="component" value="Unassembled WGS sequence"/>
</dbReference>
<reference evidence="2 3" key="1">
    <citation type="submission" date="2017-07" db="EMBL/GenBank/DDBJ databases">
        <title>Isolation and whole genome analysis of endospore-forming bacteria from heroin.</title>
        <authorList>
            <person name="Kalinowski J."/>
            <person name="Ahrens B."/>
            <person name="Al-Dilaimi A."/>
            <person name="Winkler A."/>
            <person name="Wibberg D."/>
            <person name="Schleenbecker U."/>
            <person name="Ruckert C."/>
            <person name="Wolfel R."/>
            <person name="Grass G."/>
        </authorList>
    </citation>
    <scope>NUCLEOTIDE SEQUENCE [LARGE SCALE GENOMIC DNA]</scope>
    <source>
        <strain evidence="2 3">7539</strain>
    </source>
</reference>
<dbReference type="InterPro" id="IPR025272">
    <property type="entry name" value="SocA_Panacea"/>
</dbReference>
<dbReference type="EMBL" id="NPCC01000032">
    <property type="protein sequence ID" value="PAE87630.1"/>
    <property type="molecule type" value="Genomic_DNA"/>
</dbReference>
<name>A0A268NX29_SHOCL</name>
<gene>
    <name evidence="2" type="ORF">CHH72_17235</name>
</gene>
<accession>A0A268NX29</accession>